<dbReference type="AlphaFoldDB" id="A0AAV4H245"/>
<protein>
    <submittedName>
        <fullName evidence="1">Uncharacterized protein</fullName>
    </submittedName>
</protein>
<keyword evidence="2" id="KW-1185">Reference proteome</keyword>
<reference evidence="1 2" key="1">
    <citation type="journal article" date="2021" name="Elife">
        <title>Chloroplast acquisition without the gene transfer in kleptoplastic sea slugs, Plakobranchus ocellatus.</title>
        <authorList>
            <person name="Maeda T."/>
            <person name="Takahashi S."/>
            <person name="Yoshida T."/>
            <person name="Shimamura S."/>
            <person name="Takaki Y."/>
            <person name="Nagai Y."/>
            <person name="Toyoda A."/>
            <person name="Suzuki Y."/>
            <person name="Arimoto A."/>
            <person name="Ishii H."/>
            <person name="Satoh N."/>
            <person name="Nishiyama T."/>
            <person name="Hasebe M."/>
            <person name="Maruyama T."/>
            <person name="Minagawa J."/>
            <person name="Obokata J."/>
            <person name="Shigenobu S."/>
        </authorList>
    </citation>
    <scope>NUCLEOTIDE SEQUENCE [LARGE SCALE GENOMIC DNA]</scope>
</reference>
<dbReference type="EMBL" id="BMAT01012370">
    <property type="protein sequence ID" value="GFR90635.1"/>
    <property type="molecule type" value="Genomic_DNA"/>
</dbReference>
<sequence length="115" mass="12309">MRRDVENYRHVRCPATRQTLESLAAASIAGFCTTFTATTTTTTTSPSIAVATAAAAAVVRLLDCWCSRAGLVCVEPARRKPHTALHLTRIAGICLSRSAWASRHRVSCGHVVSCP</sequence>
<comment type="caution">
    <text evidence="1">The sequence shown here is derived from an EMBL/GenBank/DDBJ whole genome shotgun (WGS) entry which is preliminary data.</text>
</comment>
<evidence type="ECO:0000313" key="1">
    <source>
        <dbReference type="EMBL" id="GFR90635.1"/>
    </source>
</evidence>
<dbReference type="Proteomes" id="UP000762676">
    <property type="component" value="Unassembled WGS sequence"/>
</dbReference>
<name>A0AAV4H245_9GAST</name>
<proteinExistence type="predicted"/>
<gene>
    <name evidence="1" type="ORF">ElyMa_006154200</name>
</gene>
<evidence type="ECO:0000313" key="2">
    <source>
        <dbReference type="Proteomes" id="UP000762676"/>
    </source>
</evidence>
<organism evidence="1 2">
    <name type="scientific">Elysia marginata</name>
    <dbReference type="NCBI Taxonomy" id="1093978"/>
    <lineage>
        <taxon>Eukaryota</taxon>
        <taxon>Metazoa</taxon>
        <taxon>Spiralia</taxon>
        <taxon>Lophotrochozoa</taxon>
        <taxon>Mollusca</taxon>
        <taxon>Gastropoda</taxon>
        <taxon>Heterobranchia</taxon>
        <taxon>Euthyneura</taxon>
        <taxon>Panpulmonata</taxon>
        <taxon>Sacoglossa</taxon>
        <taxon>Placobranchoidea</taxon>
        <taxon>Plakobranchidae</taxon>
        <taxon>Elysia</taxon>
    </lineage>
</organism>
<accession>A0AAV4H245</accession>